<dbReference type="RefSeq" id="WP_083054573.1">
    <property type="nucleotide sequence ID" value="NZ_JACKVM010000014.1"/>
</dbReference>
<dbReference type="PANTHER" id="PTHR43319">
    <property type="entry name" value="BETA-LACTAMASE-RELATED"/>
    <property type="match status" value="1"/>
</dbReference>
<dbReference type="Pfam" id="PF00144">
    <property type="entry name" value="Beta-lactamase"/>
    <property type="match status" value="1"/>
</dbReference>
<sequence>MTYAIDGERSAALTEMTEADRGHALPRGVRGAADPNFACAVQAFARLFGHRRFGGGALAVYLDGVPVVDVWTGWADRKGRRRWSADTGAMVFSATKGLASTVIHRLVDRGLIDYDAPVAEYWPEFAARGKAAITVREVMRHRAGLSQLNGISRADLLDHVRMEERIAAAPVGLLRGRPAYHALTYGWLVSGLARSVTGRGMRELFRTELARPLDVDGIHLGRPPISAPTQPAQIIGPQRHLQNPIFNAVAPHLAALPFSGGLGALYFPGMKSMVQGDTPLLDSEMASANGVATARGLARVYGAIANGGEIDGTRFLSGELVAGLTGPRSLYPDGSIGLPMAFHLGYHALPFPGMLPGFGHVGLGGSLGWADPATGLAFGYVHNRLLTPLVVADQAGFVATAALIRRGAARARERGFGAIPVFGAGCAEPASAAV</sequence>
<dbReference type="STRING" id="564198.BST17_00700"/>
<dbReference type="AlphaFoldDB" id="A0A1W9Z4D4"/>
<feature type="domain" description="Beta-lactamase-related" evidence="1">
    <location>
        <begin position="44"/>
        <end position="392"/>
    </location>
</feature>
<dbReference type="Gene3D" id="3.40.710.10">
    <property type="entry name" value="DD-peptidase/beta-lactamase superfamily"/>
    <property type="match status" value="1"/>
</dbReference>
<dbReference type="SUPFAM" id="SSF56601">
    <property type="entry name" value="beta-lactamase/transpeptidase-like"/>
    <property type="match status" value="1"/>
</dbReference>
<dbReference type="InterPro" id="IPR052907">
    <property type="entry name" value="Beta-lactamase/esterase"/>
</dbReference>
<name>A0A1W9Z4D4_MYCBA</name>
<dbReference type="InterPro" id="IPR012338">
    <property type="entry name" value="Beta-lactam/transpept-like"/>
</dbReference>
<dbReference type="OrthoDB" id="9809635at2"/>
<evidence type="ECO:0000313" key="2">
    <source>
        <dbReference type="EMBL" id="ORA07029.1"/>
    </source>
</evidence>
<proteinExistence type="predicted"/>
<evidence type="ECO:0000259" key="1">
    <source>
        <dbReference type="Pfam" id="PF00144"/>
    </source>
</evidence>
<comment type="caution">
    <text evidence="2">The sequence shown here is derived from an EMBL/GenBank/DDBJ whole genome shotgun (WGS) entry which is preliminary data.</text>
</comment>
<dbReference type="EMBL" id="MVHJ01000001">
    <property type="protein sequence ID" value="ORA07029.1"/>
    <property type="molecule type" value="Genomic_DNA"/>
</dbReference>
<dbReference type="PANTHER" id="PTHR43319:SF3">
    <property type="entry name" value="BETA-LACTAMASE-RELATED DOMAIN-CONTAINING PROTEIN"/>
    <property type="match status" value="1"/>
</dbReference>
<accession>A0A1W9Z4D4</accession>
<organism evidence="2 3">
    <name type="scientific">Mycolicibacterium bacteremicum</name>
    <name type="common">Mycobacterium bacteremicum</name>
    <dbReference type="NCBI Taxonomy" id="564198"/>
    <lineage>
        <taxon>Bacteria</taxon>
        <taxon>Bacillati</taxon>
        <taxon>Actinomycetota</taxon>
        <taxon>Actinomycetes</taxon>
        <taxon>Mycobacteriales</taxon>
        <taxon>Mycobacteriaceae</taxon>
        <taxon>Mycolicibacterium</taxon>
    </lineage>
</organism>
<dbReference type="InterPro" id="IPR001466">
    <property type="entry name" value="Beta-lactam-related"/>
</dbReference>
<dbReference type="Proteomes" id="UP000192366">
    <property type="component" value="Unassembled WGS sequence"/>
</dbReference>
<evidence type="ECO:0000313" key="3">
    <source>
        <dbReference type="Proteomes" id="UP000192366"/>
    </source>
</evidence>
<reference evidence="2 3" key="1">
    <citation type="submission" date="2017-02" db="EMBL/GenBank/DDBJ databases">
        <title>The new phylogeny of genus Mycobacterium.</title>
        <authorList>
            <person name="Tortoli E."/>
            <person name="Trovato A."/>
            <person name="Cirillo D.M."/>
        </authorList>
    </citation>
    <scope>NUCLEOTIDE SEQUENCE [LARGE SCALE GENOMIC DNA]</scope>
    <source>
        <strain evidence="2 3">DSM 45578</strain>
    </source>
</reference>
<keyword evidence="3" id="KW-1185">Reference proteome</keyword>
<protein>
    <submittedName>
        <fullName evidence="2">Esterase</fullName>
    </submittedName>
</protein>
<gene>
    <name evidence="2" type="ORF">BST17_00700</name>
</gene>